<proteinExistence type="predicted"/>
<name>A0A6A6AEP1_9PLEO</name>
<dbReference type="AlphaFoldDB" id="A0A6A6AEP1"/>
<gene>
    <name evidence="2" type="ORF">P153DRAFT_21991</name>
</gene>
<evidence type="ECO:0000256" key="1">
    <source>
        <dbReference type="SAM" id="MobiDB-lite"/>
    </source>
</evidence>
<keyword evidence="3" id="KW-1185">Reference proteome</keyword>
<dbReference type="RefSeq" id="XP_033523964.1">
    <property type="nucleotide sequence ID" value="XM_033662618.1"/>
</dbReference>
<evidence type="ECO:0000313" key="2">
    <source>
        <dbReference type="EMBL" id="KAF2129575.1"/>
    </source>
</evidence>
<feature type="compositionally biased region" description="Basic residues" evidence="1">
    <location>
        <begin position="83"/>
        <end position="93"/>
    </location>
</feature>
<dbReference type="GeneID" id="54403050"/>
<feature type="compositionally biased region" description="Polar residues" evidence="1">
    <location>
        <begin position="33"/>
        <end position="53"/>
    </location>
</feature>
<dbReference type="EMBL" id="ML977506">
    <property type="protein sequence ID" value="KAF2129575.1"/>
    <property type="molecule type" value="Genomic_DNA"/>
</dbReference>
<reference evidence="2" key="1">
    <citation type="journal article" date="2020" name="Stud. Mycol.">
        <title>101 Dothideomycetes genomes: a test case for predicting lifestyles and emergence of pathogens.</title>
        <authorList>
            <person name="Haridas S."/>
            <person name="Albert R."/>
            <person name="Binder M."/>
            <person name="Bloem J."/>
            <person name="Labutti K."/>
            <person name="Salamov A."/>
            <person name="Andreopoulos B."/>
            <person name="Baker S."/>
            <person name="Barry K."/>
            <person name="Bills G."/>
            <person name="Bluhm B."/>
            <person name="Cannon C."/>
            <person name="Castanera R."/>
            <person name="Culley D."/>
            <person name="Daum C."/>
            <person name="Ezra D."/>
            <person name="Gonzalez J."/>
            <person name="Henrissat B."/>
            <person name="Kuo A."/>
            <person name="Liang C."/>
            <person name="Lipzen A."/>
            <person name="Lutzoni F."/>
            <person name="Magnuson J."/>
            <person name="Mondo S."/>
            <person name="Nolan M."/>
            <person name="Ohm R."/>
            <person name="Pangilinan J."/>
            <person name="Park H.-J."/>
            <person name="Ramirez L."/>
            <person name="Alfaro M."/>
            <person name="Sun H."/>
            <person name="Tritt A."/>
            <person name="Yoshinaga Y."/>
            <person name="Zwiers L.-H."/>
            <person name="Turgeon B."/>
            <person name="Goodwin S."/>
            <person name="Spatafora J."/>
            <person name="Crous P."/>
            <person name="Grigoriev I."/>
        </authorList>
    </citation>
    <scope>NUCLEOTIDE SEQUENCE</scope>
    <source>
        <strain evidence="2">CBS 119687</strain>
    </source>
</reference>
<accession>A0A6A6AEP1</accession>
<protein>
    <submittedName>
        <fullName evidence="2">Uncharacterized protein</fullName>
    </submittedName>
</protein>
<evidence type="ECO:0000313" key="3">
    <source>
        <dbReference type="Proteomes" id="UP000799771"/>
    </source>
</evidence>
<feature type="region of interest" description="Disordered" evidence="1">
    <location>
        <begin position="11"/>
        <end position="93"/>
    </location>
</feature>
<dbReference type="Proteomes" id="UP000799771">
    <property type="component" value="Unassembled WGS sequence"/>
</dbReference>
<organism evidence="2 3">
    <name type="scientific">Dothidotthia symphoricarpi CBS 119687</name>
    <dbReference type="NCBI Taxonomy" id="1392245"/>
    <lineage>
        <taxon>Eukaryota</taxon>
        <taxon>Fungi</taxon>
        <taxon>Dikarya</taxon>
        <taxon>Ascomycota</taxon>
        <taxon>Pezizomycotina</taxon>
        <taxon>Dothideomycetes</taxon>
        <taxon>Pleosporomycetidae</taxon>
        <taxon>Pleosporales</taxon>
        <taxon>Dothidotthiaceae</taxon>
        <taxon>Dothidotthia</taxon>
    </lineage>
</organism>
<sequence>MLIHISLHVSLASTHPPPQPRKQALIHPHISPQHAQSSPVQTYQKKTPKQLHSTQHKADGNPPHSFSQVAIKRRNAENAPHRTVPHRTSQHGR</sequence>